<dbReference type="AlphaFoldDB" id="A0A318SKZ6"/>
<keyword evidence="2" id="KW-1185">Reference proteome</keyword>
<evidence type="ECO:0000313" key="2">
    <source>
        <dbReference type="Proteomes" id="UP000247540"/>
    </source>
</evidence>
<dbReference type="Proteomes" id="UP000247540">
    <property type="component" value="Unassembled WGS sequence"/>
</dbReference>
<dbReference type="EMBL" id="QJTC01000001">
    <property type="protein sequence ID" value="PYE79834.1"/>
    <property type="molecule type" value="Genomic_DNA"/>
</dbReference>
<organism evidence="1 2">
    <name type="scientific">Xylophilus ampelinus</name>
    <dbReference type="NCBI Taxonomy" id="54067"/>
    <lineage>
        <taxon>Bacteria</taxon>
        <taxon>Pseudomonadati</taxon>
        <taxon>Pseudomonadota</taxon>
        <taxon>Betaproteobacteria</taxon>
        <taxon>Burkholderiales</taxon>
        <taxon>Xylophilus</taxon>
    </lineage>
</organism>
<dbReference type="OrthoDB" id="9153412at2"/>
<name>A0A318SKZ6_9BURK</name>
<gene>
    <name evidence="1" type="ORF">DFQ15_101154</name>
</gene>
<evidence type="ECO:0000313" key="1">
    <source>
        <dbReference type="EMBL" id="PYE79834.1"/>
    </source>
</evidence>
<dbReference type="RefSeq" id="WP_110464125.1">
    <property type="nucleotide sequence ID" value="NZ_JAMOFZ010000002.1"/>
</dbReference>
<protein>
    <submittedName>
        <fullName evidence="1">Uncharacterized protein</fullName>
    </submittedName>
</protein>
<comment type="caution">
    <text evidence="1">The sequence shown here is derived from an EMBL/GenBank/DDBJ whole genome shotgun (WGS) entry which is preliminary data.</text>
</comment>
<proteinExistence type="predicted"/>
<accession>A0A318SKZ6</accession>
<sequence length="100" mass="10690">MHGEDMSVFFDPADNADTFVVLRLPPPGNVLVGITGAASKEGVQGFAIGLQRELRYPAGSPDLVDGDELLLGAVRYRVRGEPEAQNDGSELVVQLSQVRP</sequence>
<reference evidence="1 2" key="1">
    <citation type="submission" date="2018-06" db="EMBL/GenBank/DDBJ databases">
        <title>Genomic Encyclopedia of Type Strains, Phase III (KMG-III): the genomes of soil and plant-associated and newly described type strains.</title>
        <authorList>
            <person name="Whitman W."/>
        </authorList>
    </citation>
    <scope>NUCLEOTIDE SEQUENCE [LARGE SCALE GENOMIC DNA]</scope>
    <source>
        <strain evidence="1 2">CECT 7646</strain>
    </source>
</reference>